<feature type="compositionally biased region" description="Low complexity" evidence="2">
    <location>
        <begin position="148"/>
        <end position="160"/>
    </location>
</feature>
<accession>A0A250B4V4</accession>
<dbReference type="InterPro" id="IPR007607">
    <property type="entry name" value="BacA/B"/>
</dbReference>
<proteinExistence type="inferred from homology"/>
<keyword evidence="4" id="KW-1185">Reference proteome</keyword>
<evidence type="ECO:0000313" key="3">
    <source>
        <dbReference type="EMBL" id="ATA21167.1"/>
    </source>
</evidence>
<sequence length="179" mass="18660">MQIFNKQKNITEKTLPAEVKPPENPGILLPEPETPLAASGVKTTKDTAISQGMKLTGTLEGQGNIIVEGKIEGKINCSHQVRIELSGLVTGEIRAKHITINGTVEGQCHAATLIIQAKGSVHGEIFSDDFSIEKGGKFIGQSQLTQQAPAKPAVPPKGAAGKTGGQSQPEAVASPALQP</sequence>
<reference evidence="3 4" key="1">
    <citation type="submission" date="2016-01" db="EMBL/GenBank/DDBJ databases">
        <authorList>
            <person name="Oliw E.H."/>
        </authorList>
    </citation>
    <scope>NUCLEOTIDE SEQUENCE [LARGE SCALE GENOMIC DNA]</scope>
    <source>
        <strain evidence="3 4">FRB97</strain>
    </source>
</reference>
<organism evidence="3 4">
    <name type="scientific">Gibbsiella quercinecans</name>
    <dbReference type="NCBI Taxonomy" id="929813"/>
    <lineage>
        <taxon>Bacteria</taxon>
        <taxon>Pseudomonadati</taxon>
        <taxon>Pseudomonadota</taxon>
        <taxon>Gammaproteobacteria</taxon>
        <taxon>Enterobacterales</taxon>
        <taxon>Yersiniaceae</taxon>
        <taxon>Gibbsiella</taxon>
    </lineage>
</organism>
<feature type="region of interest" description="Disordered" evidence="2">
    <location>
        <begin position="141"/>
        <end position="179"/>
    </location>
</feature>
<evidence type="ECO:0008006" key="5">
    <source>
        <dbReference type="Google" id="ProtNLM"/>
    </source>
</evidence>
<dbReference type="RefSeq" id="WP_165907128.1">
    <property type="nucleotide sequence ID" value="NZ_CP014136.1"/>
</dbReference>
<evidence type="ECO:0000256" key="1">
    <source>
        <dbReference type="ARBA" id="ARBA00044755"/>
    </source>
</evidence>
<evidence type="ECO:0000313" key="4">
    <source>
        <dbReference type="Proteomes" id="UP000217182"/>
    </source>
</evidence>
<comment type="similarity">
    <text evidence="1">Belongs to the bactofilin family.</text>
</comment>
<evidence type="ECO:0000256" key="2">
    <source>
        <dbReference type="SAM" id="MobiDB-lite"/>
    </source>
</evidence>
<dbReference type="Pfam" id="PF04519">
    <property type="entry name" value="Bactofilin"/>
    <property type="match status" value="1"/>
</dbReference>
<name>A0A250B4V4_9GAMM</name>
<protein>
    <recommendedName>
        <fullName evidence="5">Polymer-forming cytoskeletal protein</fullName>
    </recommendedName>
</protein>
<dbReference type="EMBL" id="CP014136">
    <property type="protein sequence ID" value="ATA21167.1"/>
    <property type="molecule type" value="Genomic_DNA"/>
</dbReference>
<dbReference type="KEGG" id="gqu:AWC35_18445"/>
<feature type="region of interest" description="Disordered" evidence="2">
    <location>
        <begin position="1"/>
        <end position="28"/>
    </location>
</feature>
<dbReference type="PANTHER" id="PTHR35024:SF4">
    <property type="entry name" value="POLYMER-FORMING CYTOSKELETAL PROTEIN"/>
    <property type="match status" value="1"/>
</dbReference>
<dbReference type="AlphaFoldDB" id="A0A250B4V4"/>
<dbReference type="PANTHER" id="PTHR35024">
    <property type="entry name" value="HYPOTHETICAL CYTOSOLIC PROTEIN"/>
    <property type="match status" value="1"/>
</dbReference>
<gene>
    <name evidence="3" type="ORF">AWC35_18445</name>
</gene>
<dbReference type="Proteomes" id="UP000217182">
    <property type="component" value="Chromosome"/>
</dbReference>